<dbReference type="PANTHER" id="PTHR32444:SF128">
    <property type="entry name" value="CURCULIN-LIKE (MANNOSE-BINDING) LECTIN FAMILY PROTEIN"/>
    <property type="match status" value="1"/>
</dbReference>
<dbReference type="InterPro" id="IPR001480">
    <property type="entry name" value="Bulb-type_lectin_dom"/>
</dbReference>
<comment type="caution">
    <text evidence="5">The sequence shown here is derived from an EMBL/GenBank/DDBJ whole genome shotgun (WGS) entry which is preliminary data.</text>
</comment>
<name>A0ABC8UYC6_9AQUA</name>
<keyword evidence="6" id="KW-1185">Reference proteome</keyword>
<accession>A0ABC8UYC6</accession>
<keyword evidence="2" id="KW-0325">Glycoprotein</keyword>
<evidence type="ECO:0000313" key="6">
    <source>
        <dbReference type="Proteomes" id="UP001642360"/>
    </source>
</evidence>
<dbReference type="AlphaFoldDB" id="A0ABC8UYC6"/>
<evidence type="ECO:0000259" key="4">
    <source>
        <dbReference type="PROSITE" id="PS50927"/>
    </source>
</evidence>
<proteinExistence type="predicted"/>
<feature type="domain" description="Bulb-type lectin" evidence="4">
    <location>
        <begin position="29"/>
        <end position="149"/>
    </location>
</feature>
<keyword evidence="1 3" id="KW-0732">Signal</keyword>
<dbReference type="PANTHER" id="PTHR32444">
    <property type="entry name" value="BULB-TYPE LECTIN DOMAIN-CONTAINING PROTEIN"/>
    <property type="match status" value="1"/>
</dbReference>
<feature type="signal peptide" evidence="3">
    <location>
        <begin position="1"/>
        <end position="27"/>
    </location>
</feature>
<gene>
    <name evidence="5" type="ORF">ILEXP_LOCUS56091</name>
</gene>
<evidence type="ECO:0000256" key="3">
    <source>
        <dbReference type="SAM" id="SignalP"/>
    </source>
</evidence>
<reference evidence="5 6" key="1">
    <citation type="submission" date="2024-02" db="EMBL/GenBank/DDBJ databases">
        <authorList>
            <person name="Vignale AGUSTIN F."/>
            <person name="Sosa J E."/>
            <person name="Modenutti C."/>
        </authorList>
    </citation>
    <scope>NUCLEOTIDE SEQUENCE [LARGE SCALE GENOMIC DNA]</scope>
</reference>
<dbReference type="Proteomes" id="UP001642360">
    <property type="component" value="Unassembled WGS sequence"/>
</dbReference>
<feature type="chain" id="PRO_5044751413" description="Bulb-type lectin domain-containing protein" evidence="3">
    <location>
        <begin position="28"/>
        <end position="149"/>
    </location>
</feature>
<evidence type="ECO:0000256" key="1">
    <source>
        <dbReference type="ARBA" id="ARBA00022729"/>
    </source>
</evidence>
<dbReference type="PROSITE" id="PS50927">
    <property type="entry name" value="BULB_LECTIN"/>
    <property type="match status" value="1"/>
</dbReference>
<evidence type="ECO:0000313" key="5">
    <source>
        <dbReference type="EMBL" id="CAK9185674.1"/>
    </source>
</evidence>
<dbReference type="SUPFAM" id="SSF51110">
    <property type="entry name" value="alpha-D-mannose-specific plant lectins"/>
    <property type="match status" value="1"/>
</dbReference>
<dbReference type="SMART" id="SM00108">
    <property type="entry name" value="B_lectin"/>
    <property type="match status" value="1"/>
</dbReference>
<sequence>MATKGRMRNLLLLSLSCYCFFISPVYSQTHTIFWGQQMGDREELISENKVFVLKFFSTGTTGSRYLGIFYNTGRPDEKAVWVANRNSPILDASGSLTIDVDGRLTISCSGGINAVLSNSLPANASATLQDSGNFVLSELNSNAGFVAKL</sequence>
<evidence type="ECO:0000256" key="2">
    <source>
        <dbReference type="ARBA" id="ARBA00023180"/>
    </source>
</evidence>
<organism evidence="5 6">
    <name type="scientific">Ilex paraguariensis</name>
    <name type="common">yerba mate</name>
    <dbReference type="NCBI Taxonomy" id="185542"/>
    <lineage>
        <taxon>Eukaryota</taxon>
        <taxon>Viridiplantae</taxon>
        <taxon>Streptophyta</taxon>
        <taxon>Embryophyta</taxon>
        <taxon>Tracheophyta</taxon>
        <taxon>Spermatophyta</taxon>
        <taxon>Magnoliopsida</taxon>
        <taxon>eudicotyledons</taxon>
        <taxon>Gunneridae</taxon>
        <taxon>Pentapetalae</taxon>
        <taxon>asterids</taxon>
        <taxon>campanulids</taxon>
        <taxon>Aquifoliales</taxon>
        <taxon>Aquifoliaceae</taxon>
        <taxon>Ilex</taxon>
    </lineage>
</organism>
<dbReference type="InterPro" id="IPR036426">
    <property type="entry name" value="Bulb-type_lectin_dom_sf"/>
</dbReference>
<dbReference type="Gene3D" id="2.90.10.10">
    <property type="entry name" value="Bulb-type lectin domain"/>
    <property type="match status" value="1"/>
</dbReference>
<dbReference type="EMBL" id="CAUOFW020009390">
    <property type="protein sequence ID" value="CAK9185674.1"/>
    <property type="molecule type" value="Genomic_DNA"/>
</dbReference>
<dbReference type="Pfam" id="PF01453">
    <property type="entry name" value="B_lectin"/>
    <property type="match status" value="1"/>
</dbReference>
<protein>
    <recommendedName>
        <fullName evidence="4">Bulb-type lectin domain-containing protein</fullName>
    </recommendedName>
</protein>